<dbReference type="GO" id="GO:0005615">
    <property type="term" value="C:extracellular space"/>
    <property type="evidence" value="ECO:0007669"/>
    <property type="project" value="TreeGrafter"/>
</dbReference>
<dbReference type="Proteomes" id="UP001151699">
    <property type="component" value="Chromosome B"/>
</dbReference>
<proteinExistence type="predicted"/>
<dbReference type="PANTHER" id="PTHR39075">
    <property type="entry name" value="FI19908P1"/>
    <property type="match status" value="1"/>
</dbReference>
<gene>
    <name evidence="1" type="ORF">Bhyg_08771</name>
</gene>
<evidence type="ECO:0000313" key="1">
    <source>
        <dbReference type="EMBL" id="KAJ6643806.1"/>
    </source>
</evidence>
<comment type="caution">
    <text evidence="1">The sequence shown here is derived from an EMBL/GenBank/DDBJ whole genome shotgun (WGS) entry which is preliminary data.</text>
</comment>
<sequence length="296" mass="33121">MSCQTNTKKASTAPINIRSNWFQSNVLTNKTSDNFTKSIATVASRLLHKPRLFSKHCDPYFFSSSSPNENKTLSKKGNVGKIDDLREDNSTLFSSSNGVIHVSLRHGVRVDVSVDNAIRLTCSASQIAMSLSNKGDISAVKHPNGFVEQIHNTIKITAKNPHDKSDLKRYANMSVNGITFTSSMIEEVFELDTIGTRRTATPFEKLAGDSTSAVFLRSKYGPTCNEEVSQLIQKASVRKFANGEITTITINEYRIWQRKDGLITVTRMNFPLKMRVSPLNRSFTLSTPYRSRHIYS</sequence>
<dbReference type="AlphaFoldDB" id="A0A9Q0N6I6"/>
<dbReference type="OrthoDB" id="10281354at2759"/>
<accession>A0A9Q0N6I6</accession>
<dbReference type="EMBL" id="WJQU01000002">
    <property type="protein sequence ID" value="KAJ6643806.1"/>
    <property type="molecule type" value="Genomic_DNA"/>
</dbReference>
<reference evidence="1" key="1">
    <citation type="submission" date="2022-07" db="EMBL/GenBank/DDBJ databases">
        <authorList>
            <person name="Trinca V."/>
            <person name="Uliana J.V.C."/>
            <person name="Torres T.T."/>
            <person name="Ward R.J."/>
            <person name="Monesi N."/>
        </authorList>
    </citation>
    <scope>NUCLEOTIDE SEQUENCE</scope>
    <source>
        <strain evidence="1">HSMRA1968</strain>
        <tissue evidence="1">Whole embryos</tissue>
    </source>
</reference>
<organism evidence="1 2">
    <name type="scientific">Pseudolycoriella hygida</name>
    <dbReference type="NCBI Taxonomy" id="35572"/>
    <lineage>
        <taxon>Eukaryota</taxon>
        <taxon>Metazoa</taxon>
        <taxon>Ecdysozoa</taxon>
        <taxon>Arthropoda</taxon>
        <taxon>Hexapoda</taxon>
        <taxon>Insecta</taxon>
        <taxon>Pterygota</taxon>
        <taxon>Neoptera</taxon>
        <taxon>Endopterygota</taxon>
        <taxon>Diptera</taxon>
        <taxon>Nematocera</taxon>
        <taxon>Sciaroidea</taxon>
        <taxon>Sciaridae</taxon>
        <taxon>Pseudolycoriella</taxon>
    </lineage>
</organism>
<keyword evidence="2" id="KW-1185">Reference proteome</keyword>
<name>A0A9Q0N6I6_9DIPT</name>
<protein>
    <submittedName>
        <fullName evidence="1">Uncharacterized protein</fullName>
    </submittedName>
</protein>
<dbReference type="PANTHER" id="PTHR39075:SF1">
    <property type="entry name" value="FI19908P1"/>
    <property type="match status" value="1"/>
</dbReference>
<evidence type="ECO:0000313" key="2">
    <source>
        <dbReference type="Proteomes" id="UP001151699"/>
    </source>
</evidence>